<comment type="caution">
    <text evidence="1">The sequence shown here is derived from an EMBL/GenBank/DDBJ whole genome shotgun (WGS) entry which is preliminary data.</text>
</comment>
<evidence type="ECO:0000313" key="1">
    <source>
        <dbReference type="EMBL" id="GMH03313.1"/>
    </source>
</evidence>
<reference evidence="1" key="1">
    <citation type="submission" date="2023-05" db="EMBL/GenBank/DDBJ databases">
        <title>Nepenthes gracilis genome sequencing.</title>
        <authorList>
            <person name="Fukushima K."/>
        </authorList>
    </citation>
    <scope>NUCLEOTIDE SEQUENCE</scope>
    <source>
        <strain evidence="1">SING2019-196</strain>
    </source>
</reference>
<proteinExistence type="predicted"/>
<gene>
    <name evidence="1" type="ORF">Nepgr_005152</name>
</gene>
<keyword evidence="2" id="KW-1185">Reference proteome</keyword>
<sequence length="356" mass="39772">MSASVHTKTSTFYLKKVDISSRSGPASETLIYKHLSGSSGFSSARSIASSGCTCCKVVSSRWFSSLIGHPLLLDAIWDMVPDEPGEMAPPVELLNLPLEHLAILRVVLAIEELFTTDLHKDVGPCVIERSQVDWPVLLAVHCSGLVLFSMGIVTTTVLPLSIGWERARMVILSGRFILCSKKSPCVKDEMKLPSFISSVSLGIFLPFTVKRSRNFLGFSSYLYLISSQLLPPLRTCSQILELKRLPLEPEALAHPEYISGSFFLDLSSESYDPSSSQAWDNFRRWRRSEYESWLASWLFRLTSSSSSLSSWRPRQELWRVEPPASSCSGGCRVSRAFYLYYSSAPLDFRGMARVSL</sequence>
<dbReference type="Proteomes" id="UP001279734">
    <property type="component" value="Unassembled WGS sequence"/>
</dbReference>
<dbReference type="EMBL" id="BSYO01000004">
    <property type="protein sequence ID" value="GMH03313.1"/>
    <property type="molecule type" value="Genomic_DNA"/>
</dbReference>
<organism evidence="1 2">
    <name type="scientific">Nepenthes gracilis</name>
    <name type="common">Slender pitcher plant</name>
    <dbReference type="NCBI Taxonomy" id="150966"/>
    <lineage>
        <taxon>Eukaryota</taxon>
        <taxon>Viridiplantae</taxon>
        <taxon>Streptophyta</taxon>
        <taxon>Embryophyta</taxon>
        <taxon>Tracheophyta</taxon>
        <taxon>Spermatophyta</taxon>
        <taxon>Magnoliopsida</taxon>
        <taxon>eudicotyledons</taxon>
        <taxon>Gunneridae</taxon>
        <taxon>Pentapetalae</taxon>
        <taxon>Caryophyllales</taxon>
        <taxon>Nepenthaceae</taxon>
        <taxon>Nepenthes</taxon>
    </lineage>
</organism>
<accession>A0AAD3XG31</accession>
<name>A0AAD3XG31_NEPGR</name>
<dbReference type="AlphaFoldDB" id="A0AAD3XG31"/>
<evidence type="ECO:0000313" key="2">
    <source>
        <dbReference type="Proteomes" id="UP001279734"/>
    </source>
</evidence>
<protein>
    <submittedName>
        <fullName evidence="1">Uncharacterized protein</fullName>
    </submittedName>
</protein>